<dbReference type="RefSeq" id="WP_072892798.1">
    <property type="nucleotide sequence ID" value="NZ_FQWZ01000001.1"/>
</dbReference>
<dbReference type="Gene3D" id="3.60.21.70">
    <property type="entry name" value="PhoD-like phosphatase"/>
    <property type="match status" value="1"/>
</dbReference>
<dbReference type="STRING" id="490188.SAMN04488068_0186"/>
<dbReference type="InterPro" id="IPR029052">
    <property type="entry name" value="Metallo-depent_PP-like"/>
</dbReference>
<dbReference type="PROSITE" id="PS51257">
    <property type="entry name" value="PROKAR_LIPOPROTEIN"/>
    <property type="match status" value="1"/>
</dbReference>
<dbReference type="PROSITE" id="PS51318">
    <property type="entry name" value="TAT"/>
    <property type="match status" value="1"/>
</dbReference>
<keyword evidence="5" id="KW-1185">Reference proteome</keyword>
<dbReference type="InterPro" id="IPR018946">
    <property type="entry name" value="PhoD-like_MPP"/>
</dbReference>
<dbReference type="InterPro" id="IPR006311">
    <property type="entry name" value="TAT_signal"/>
</dbReference>
<dbReference type="Proteomes" id="UP000199758">
    <property type="component" value="Unassembled WGS sequence"/>
</dbReference>
<reference evidence="4 5" key="1">
    <citation type="submission" date="2016-11" db="EMBL/GenBank/DDBJ databases">
        <authorList>
            <person name="Jaros S."/>
            <person name="Januszkiewicz K."/>
            <person name="Wedrychowicz H."/>
        </authorList>
    </citation>
    <scope>NUCLEOTIDE SEQUENCE [LARGE SCALE GENOMIC DNA]</scope>
    <source>
        <strain evidence="4 5">CGMCC 1.7049</strain>
    </source>
</reference>
<dbReference type="InterPro" id="IPR032093">
    <property type="entry name" value="PhoD_N"/>
</dbReference>
<feature type="domain" description="PhoD-like phosphatase metallophosphatase" evidence="2">
    <location>
        <begin position="177"/>
        <end position="591"/>
    </location>
</feature>
<dbReference type="OrthoDB" id="327733at2"/>
<accession>A0A1M5JTN2</accession>
<feature type="region of interest" description="Disordered" evidence="1">
    <location>
        <begin position="33"/>
        <end position="61"/>
    </location>
</feature>
<name>A0A1M5JTN2_9GAMM</name>
<dbReference type="EMBL" id="FQWZ01000001">
    <property type="protein sequence ID" value="SHG43630.1"/>
    <property type="molecule type" value="Genomic_DNA"/>
</dbReference>
<evidence type="ECO:0000313" key="4">
    <source>
        <dbReference type="EMBL" id="SHG43630.1"/>
    </source>
</evidence>
<organism evidence="4 5">
    <name type="scientific">Hydrocarboniphaga daqingensis</name>
    <dbReference type="NCBI Taxonomy" id="490188"/>
    <lineage>
        <taxon>Bacteria</taxon>
        <taxon>Pseudomonadati</taxon>
        <taxon>Pseudomonadota</taxon>
        <taxon>Gammaproteobacteria</taxon>
        <taxon>Nevskiales</taxon>
        <taxon>Nevskiaceae</taxon>
        <taxon>Hydrocarboniphaga</taxon>
    </lineage>
</organism>
<protein>
    <submittedName>
        <fullName evidence="4">Phosphodiesterase/alkaline phosphatase D</fullName>
    </submittedName>
</protein>
<dbReference type="AlphaFoldDB" id="A0A1M5JTN2"/>
<feature type="domain" description="Phospholipase D N-terminal" evidence="3">
    <location>
        <begin position="75"/>
        <end position="165"/>
    </location>
</feature>
<dbReference type="Gene3D" id="2.60.40.380">
    <property type="entry name" value="Purple acid phosphatase-like, N-terminal"/>
    <property type="match status" value="1"/>
</dbReference>
<evidence type="ECO:0000259" key="3">
    <source>
        <dbReference type="Pfam" id="PF16655"/>
    </source>
</evidence>
<evidence type="ECO:0000313" key="5">
    <source>
        <dbReference type="Proteomes" id="UP000199758"/>
    </source>
</evidence>
<feature type="region of interest" description="Disordered" evidence="1">
    <location>
        <begin position="619"/>
        <end position="664"/>
    </location>
</feature>
<sequence length="664" mass="72233">MAPPLDRRDFLRGIAAIGIAPAAATALTACGSNGGGSPTVEPPPPGSGGGNSSTGNLTEPPEFDFPLVLPLPFAHGVASGDPMADRVIIWTRITESTPSASQIPVRWAVSSTPDFSSPLRSGEQITQADRDWTVKVDVTGLQPATTYYYQFEAFGRRSIIGRTRTAPRGAVDSIRVAVMSCSSYWSSHWSGFANLADRNDLDLVIHCGDYIYDFVDEDEAVRARKGGADTADIDYRDWLDLQELRRRYALWRSDPSLMRAHQQHPWFIVWDNHDIDPGYGNELPTPFDGQAGSTTLAQTTQAFWEWTPSRPVKADGSGEFLLVDDGRYPMPPDSTLVWRRLRYGELLDVFGLDTQIGLPRYQLTLDSGHLASGNSLMGRRQFEWLVAGMRESSQAGVTWRLLNNQTWIAPVDIPDLIDGVPTAKLGISRWTDYPEERAALFQALRGDDAGNDRVRNNIVVSGDAHGNLGSDLIESTAFIDGSLPALPVPNPRPGSTPLNTPAGWGRAGTGNLPGLNQRAASVGVEFAPSSMGRGGADELVSNALQQPAGGLESILGARALELALITGNKNVQFIEWVDHGYGIVDLNTERAIFEYWWQDKLTPDAPDVLGRQMISWARSDSGRPIPRHPDQIDDVTAHGLSVTPTEGTRSAPPAPLDRSAVNPR</sequence>
<proteinExistence type="predicted"/>
<dbReference type="InterPro" id="IPR038607">
    <property type="entry name" value="PhoD-like_sf"/>
</dbReference>
<dbReference type="InterPro" id="IPR052900">
    <property type="entry name" value="Phospholipid_Metab_Enz"/>
</dbReference>
<evidence type="ECO:0000259" key="2">
    <source>
        <dbReference type="Pfam" id="PF09423"/>
    </source>
</evidence>
<dbReference type="SUPFAM" id="SSF56300">
    <property type="entry name" value="Metallo-dependent phosphatases"/>
    <property type="match status" value="1"/>
</dbReference>
<dbReference type="PANTHER" id="PTHR43606:SF2">
    <property type="entry name" value="ALKALINE PHOSPHATASE FAMILY PROTEIN (AFU_ORTHOLOGUE AFUA_5G03860)"/>
    <property type="match status" value="1"/>
</dbReference>
<gene>
    <name evidence="4" type="ORF">SAMN04488068_0186</name>
</gene>
<dbReference type="Pfam" id="PF16655">
    <property type="entry name" value="PhoD_N"/>
    <property type="match status" value="1"/>
</dbReference>
<evidence type="ECO:0000256" key="1">
    <source>
        <dbReference type="SAM" id="MobiDB-lite"/>
    </source>
</evidence>
<dbReference type="PANTHER" id="PTHR43606">
    <property type="entry name" value="PHOSPHATASE, PUTATIVE (AFU_ORTHOLOGUE AFUA_6G08710)-RELATED"/>
    <property type="match status" value="1"/>
</dbReference>
<dbReference type="Pfam" id="PF09423">
    <property type="entry name" value="PhoD"/>
    <property type="match status" value="1"/>
</dbReference>